<organism evidence="3 4">
    <name type="scientific">Winogradskyella marina</name>
    <dbReference type="NCBI Taxonomy" id="2785530"/>
    <lineage>
        <taxon>Bacteria</taxon>
        <taxon>Pseudomonadati</taxon>
        <taxon>Bacteroidota</taxon>
        <taxon>Flavobacteriia</taxon>
        <taxon>Flavobacteriales</taxon>
        <taxon>Flavobacteriaceae</taxon>
        <taxon>Winogradskyella</taxon>
    </lineage>
</organism>
<dbReference type="Proteomes" id="UP000611215">
    <property type="component" value="Unassembled WGS sequence"/>
</dbReference>
<evidence type="ECO:0000313" key="4">
    <source>
        <dbReference type="Proteomes" id="UP000611215"/>
    </source>
</evidence>
<accession>A0ABS0EDS9</accession>
<dbReference type="EMBL" id="JADOET010000001">
    <property type="protein sequence ID" value="MBF8148600.1"/>
    <property type="molecule type" value="Genomic_DNA"/>
</dbReference>
<evidence type="ECO:0000256" key="1">
    <source>
        <dbReference type="ARBA" id="ARBA00022729"/>
    </source>
</evidence>
<name>A0ABS0EDS9_9FLAO</name>
<feature type="chain" id="PRO_5046856479" evidence="2">
    <location>
        <begin position="25"/>
        <end position="269"/>
    </location>
</feature>
<dbReference type="PANTHER" id="PTHR43037:SF1">
    <property type="entry name" value="BLL1128 PROTEIN"/>
    <property type="match status" value="1"/>
</dbReference>
<gene>
    <name evidence="3" type="ORF">ITJ86_01755</name>
</gene>
<feature type="signal peptide" evidence="2">
    <location>
        <begin position="1"/>
        <end position="24"/>
    </location>
</feature>
<dbReference type="Gene3D" id="3.40.50.1820">
    <property type="entry name" value="alpha/beta hydrolase"/>
    <property type="match status" value="1"/>
</dbReference>
<dbReference type="PANTHER" id="PTHR43037">
    <property type="entry name" value="UNNAMED PRODUCT-RELATED"/>
    <property type="match status" value="1"/>
</dbReference>
<keyword evidence="4" id="KW-1185">Reference proteome</keyword>
<proteinExistence type="predicted"/>
<dbReference type="Pfam" id="PF00756">
    <property type="entry name" value="Esterase"/>
    <property type="match status" value="1"/>
</dbReference>
<keyword evidence="1 2" id="KW-0732">Signal</keyword>
<dbReference type="InterPro" id="IPR000801">
    <property type="entry name" value="Esterase-like"/>
</dbReference>
<reference evidence="3 4" key="1">
    <citation type="submission" date="2020-11" db="EMBL/GenBank/DDBJ databases">
        <title>Winogradskyella marina sp. nov., isolated from marine sediment.</title>
        <authorList>
            <person name="Bo J."/>
            <person name="Wang S."/>
            <person name="Song X."/>
            <person name="Du Z."/>
        </authorList>
    </citation>
    <scope>NUCLEOTIDE SEQUENCE [LARGE SCALE GENOMIC DNA]</scope>
    <source>
        <strain evidence="3 4">F6397</strain>
    </source>
</reference>
<evidence type="ECO:0000256" key="2">
    <source>
        <dbReference type="SAM" id="SignalP"/>
    </source>
</evidence>
<protein>
    <submittedName>
        <fullName evidence="3">Prolyl oligopeptidase family serine peptidase</fullName>
    </submittedName>
</protein>
<dbReference type="InterPro" id="IPR029058">
    <property type="entry name" value="AB_hydrolase_fold"/>
</dbReference>
<sequence>MKMKNLLLILVFSATVLSSCDVKAQQQTEASKDSFSFEHHIVSEDTLNYRMLLPKNFDETKQYPLVLMLHGAGERGDDNKKQLAHGSKLFLSEKNRDSLPAIVIFPQCPKNDYWSKLEADRSTKPITFNYKYNEAPTAAMALVIDLMDEMVAKPYVETDQVYAMGLSMGGMGTFEIIYRKPELFAAAIPICGGGDPASVGTYAKTIPLWILHGAKDDVVDPKLSLNMASAIISAGGFPKLTLYDFANHNSWDPAFAEPELLNWLFSKTK</sequence>
<evidence type="ECO:0000313" key="3">
    <source>
        <dbReference type="EMBL" id="MBF8148600.1"/>
    </source>
</evidence>
<dbReference type="InterPro" id="IPR050955">
    <property type="entry name" value="Plant_Biomass_Hydrol_Est"/>
</dbReference>
<comment type="caution">
    <text evidence="3">The sequence shown here is derived from an EMBL/GenBank/DDBJ whole genome shotgun (WGS) entry which is preliminary data.</text>
</comment>
<dbReference type="SUPFAM" id="SSF53474">
    <property type="entry name" value="alpha/beta-Hydrolases"/>
    <property type="match status" value="1"/>
</dbReference>
<dbReference type="PROSITE" id="PS51257">
    <property type="entry name" value="PROKAR_LIPOPROTEIN"/>
    <property type="match status" value="1"/>
</dbReference>